<dbReference type="PROSITE" id="PS00967">
    <property type="entry name" value="NMU"/>
    <property type="match status" value="1"/>
</dbReference>
<dbReference type="GO" id="GO:0007218">
    <property type="term" value="P:neuropeptide signaling pathway"/>
    <property type="evidence" value="ECO:0007669"/>
    <property type="project" value="Ensembl"/>
</dbReference>
<dbReference type="GO" id="GO:0005576">
    <property type="term" value="C:extracellular region"/>
    <property type="evidence" value="ECO:0007669"/>
    <property type="project" value="UniProtKB-SubCell"/>
</dbReference>
<dbReference type="PROSITE" id="PS51257">
    <property type="entry name" value="PROKAR_LIPOPROTEIN"/>
    <property type="match status" value="1"/>
</dbReference>
<accession>A0A8C3WT88</accession>
<dbReference type="GO" id="GO:0045987">
    <property type="term" value="P:positive regulation of smooth muscle contraction"/>
    <property type="evidence" value="ECO:0007669"/>
    <property type="project" value="TreeGrafter"/>
</dbReference>
<dbReference type="SMART" id="SM00084">
    <property type="entry name" value="NMU"/>
    <property type="match status" value="1"/>
</dbReference>
<evidence type="ECO:0000313" key="7">
    <source>
        <dbReference type="Ensembl" id="ENSCWAP00000017447.1"/>
    </source>
</evidence>
<evidence type="ECO:0000256" key="2">
    <source>
        <dbReference type="ARBA" id="ARBA00009957"/>
    </source>
</evidence>
<dbReference type="GO" id="GO:0097009">
    <property type="term" value="P:energy homeostasis"/>
    <property type="evidence" value="ECO:0007669"/>
    <property type="project" value="Ensembl"/>
</dbReference>
<dbReference type="GO" id="GO:0031839">
    <property type="term" value="F:type 1 neuromedin U receptor binding"/>
    <property type="evidence" value="ECO:0007669"/>
    <property type="project" value="Ensembl"/>
</dbReference>
<evidence type="ECO:0000256" key="4">
    <source>
        <dbReference type="ARBA" id="ARBA00022815"/>
    </source>
</evidence>
<dbReference type="GO" id="GO:0050806">
    <property type="term" value="P:positive regulation of synaptic transmission"/>
    <property type="evidence" value="ECO:0007669"/>
    <property type="project" value="TreeGrafter"/>
</dbReference>
<organism evidence="7 8">
    <name type="scientific">Catagonus wagneri</name>
    <name type="common">Chacoan peccary</name>
    <dbReference type="NCBI Taxonomy" id="51154"/>
    <lineage>
        <taxon>Eukaryota</taxon>
        <taxon>Metazoa</taxon>
        <taxon>Chordata</taxon>
        <taxon>Craniata</taxon>
        <taxon>Vertebrata</taxon>
        <taxon>Euteleostomi</taxon>
        <taxon>Mammalia</taxon>
        <taxon>Eutheria</taxon>
        <taxon>Laurasiatheria</taxon>
        <taxon>Artiodactyla</taxon>
        <taxon>Suina</taxon>
        <taxon>Tayassuidae</taxon>
        <taxon>Catagonus</taxon>
    </lineage>
</organism>
<feature type="chain" id="PRO_5034235227" evidence="5">
    <location>
        <begin position="38"/>
        <end position="173"/>
    </location>
</feature>
<feature type="signal peptide" evidence="5">
    <location>
        <begin position="1"/>
        <end position="37"/>
    </location>
</feature>
<reference evidence="7" key="1">
    <citation type="submission" date="2025-08" db="UniProtKB">
        <authorList>
            <consortium name="Ensembl"/>
        </authorList>
    </citation>
    <scope>IDENTIFICATION</scope>
</reference>
<dbReference type="Pfam" id="PF02070">
    <property type="entry name" value="NMU"/>
    <property type="match status" value="1"/>
</dbReference>
<dbReference type="GO" id="GO:0031840">
    <property type="term" value="F:type 2 neuromedin U receptor binding"/>
    <property type="evidence" value="ECO:0007669"/>
    <property type="project" value="Ensembl"/>
</dbReference>
<sequence>MPGVAKRRRGRSPAQVAAAAPLLLLLLLACCPEPGRGAPVSPQGFQPEQELQLWNEINNACSSLLSMKSQPQAPSALEELCFTIMGTLPTPRETDEKDNTKRFLFHYSKTRKLGNSNVVSSVLHPLLQLVPQLHERRTKRLRADEEFQGPLASQNRRYFLFRPRNGKRSEAYI</sequence>
<evidence type="ECO:0000256" key="3">
    <source>
        <dbReference type="ARBA" id="ARBA00022525"/>
    </source>
</evidence>
<dbReference type="Proteomes" id="UP000694540">
    <property type="component" value="Unplaced"/>
</dbReference>
<dbReference type="GO" id="GO:2000821">
    <property type="term" value="P:regulation of grooming behavior"/>
    <property type="evidence" value="ECO:0007669"/>
    <property type="project" value="Ensembl"/>
</dbReference>
<dbReference type="AlphaFoldDB" id="A0A8C3WT88"/>
<comment type="similarity">
    <text evidence="2">Belongs to the NmU family.</text>
</comment>
<keyword evidence="5" id="KW-0732">Signal</keyword>
<evidence type="ECO:0000259" key="6">
    <source>
        <dbReference type="SMART" id="SM00084"/>
    </source>
</evidence>
<dbReference type="Ensembl" id="ENSCWAT00000018918.1">
    <property type="protein sequence ID" value="ENSCWAP00000017447.1"/>
    <property type="gene ID" value="ENSCWAG00000012857.1"/>
</dbReference>
<dbReference type="InterPro" id="IPR018070">
    <property type="entry name" value="Neuromedin-U_amidation-site"/>
</dbReference>
<dbReference type="InterPro" id="IPR042384">
    <property type="entry name" value="NMU"/>
</dbReference>
<comment type="subcellular location">
    <subcellularLocation>
        <location evidence="1">Secreted</location>
    </subcellularLocation>
</comment>
<dbReference type="PANTHER" id="PTHR15390:SF0">
    <property type="entry name" value="NEUROMEDIN-U"/>
    <property type="match status" value="1"/>
</dbReference>
<keyword evidence="8" id="KW-1185">Reference proteome</keyword>
<name>A0A8C3WT88_9CETA</name>
<proteinExistence type="inferred from homology"/>
<keyword evidence="4" id="KW-0027">Amidation</keyword>
<evidence type="ECO:0000256" key="5">
    <source>
        <dbReference type="SAM" id="SignalP"/>
    </source>
</evidence>
<dbReference type="GO" id="GO:0043195">
    <property type="term" value="C:terminal bouton"/>
    <property type="evidence" value="ECO:0007669"/>
    <property type="project" value="TreeGrafter"/>
</dbReference>
<evidence type="ECO:0000256" key="1">
    <source>
        <dbReference type="ARBA" id="ARBA00004613"/>
    </source>
</evidence>
<dbReference type="GeneTree" id="ENSGT00510000048726"/>
<protein>
    <submittedName>
        <fullName evidence="7">Neuromedin U</fullName>
    </submittedName>
</protein>
<reference evidence="7" key="2">
    <citation type="submission" date="2025-09" db="UniProtKB">
        <authorList>
            <consortium name="Ensembl"/>
        </authorList>
    </citation>
    <scope>IDENTIFICATION</scope>
</reference>
<keyword evidence="3" id="KW-0964">Secreted</keyword>
<evidence type="ECO:0000313" key="8">
    <source>
        <dbReference type="Proteomes" id="UP000694540"/>
    </source>
</evidence>
<feature type="domain" description="Neuromedin U C-terminal" evidence="6">
    <location>
        <begin position="141"/>
        <end position="165"/>
    </location>
</feature>
<gene>
    <name evidence="7" type="primary">NMU</name>
</gene>
<dbReference type="InterPro" id="IPR008200">
    <property type="entry name" value="NMU_C"/>
</dbReference>
<dbReference type="PANTHER" id="PTHR15390">
    <property type="entry name" value="NEUROMEDIN-U"/>
    <property type="match status" value="1"/>
</dbReference>
<dbReference type="GO" id="GO:0060259">
    <property type="term" value="P:regulation of feeding behavior"/>
    <property type="evidence" value="ECO:0007669"/>
    <property type="project" value="Ensembl"/>
</dbReference>
<dbReference type="GO" id="GO:0001659">
    <property type="term" value="P:temperature homeostasis"/>
    <property type="evidence" value="ECO:0007669"/>
    <property type="project" value="Ensembl"/>
</dbReference>